<dbReference type="InterPro" id="IPR007324">
    <property type="entry name" value="Sugar-bd_dom_put"/>
</dbReference>
<evidence type="ECO:0000256" key="3">
    <source>
        <dbReference type="ARBA" id="ARBA00023125"/>
    </source>
</evidence>
<feature type="domain" description="Sugar-binding" evidence="5">
    <location>
        <begin position="50"/>
        <end position="294"/>
    </location>
</feature>
<sequence length="295" mass="32061">MARAAWYYYNDGQTQQEIGERLGIPRIKVSRLLEMGRRTGLLELRINSALQGCLNLERRIEEHFGIAEVRVIPRLDGVRVSERLGQAAAQYLMRHLPENSLLAVGWGEMVGAAIHRLGHLATDRRVDLVSLTGGVQAYADGLRIVGGAQKFYLVPAPLIVESGDIAAALRNEASVRSILEMSMQADFALVGIGGLTPEATVIRHGYVHPNEVESMRRRGVVGDVLCRFIDSDGAEVDLPLHHRVVGVPLSDLRNGPRVIAAAAGAEKVQAIRAALRGGFINIFITDEETAPALLG</sequence>
<dbReference type="GO" id="GO:0003677">
    <property type="term" value="F:DNA binding"/>
    <property type="evidence" value="ECO:0007669"/>
    <property type="project" value="UniProtKB-KW"/>
</dbReference>
<organism evidence="6 7">
    <name type="scientific">Pseudotabrizicola alkalilacus</name>
    <dbReference type="NCBI Taxonomy" id="2305252"/>
    <lineage>
        <taxon>Bacteria</taxon>
        <taxon>Pseudomonadati</taxon>
        <taxon>Pseudomonadota</taxon>
        <taxon>Alphaproteobacteria</taxon>
        <taxon>Rhodobacterales</taxon>
        <taxon>Paracoccaceae</taxon>
        <taxon>Pseudotabrizicola</taxon>
    </lineage>
</organism>
<keyword evidence="4" id="KW-0804">Transcription</keyword>
<proteinExistence type="inferred from homology"/>
<dbReference type="InterPro" id="IPR037171">
    <property type="entry name" value="NagB/RpiA_transferase-like"/>
</dbReference>
<dbReference type="Gene3D" id="1.10.10.10">
    <property type="entry name" value="Winged helix-like DNA-binding domain superfamily/Winged helix DNA-binding domain"/>
    <property type="match status" value="1"/>
</dbReference>
<dbReference type="SUPFAM" id="SSF100950">
    <property type="entry name" value="NagB/RpiA/CoA transferase-like"/>
    <property type="match status" value="1"/>
</dbReference>
<dbReference type="PANTHER" id="PTHR34294:SF1">
    <property type="entry name" value="TRANSCRIPTIONAL REGULATOR LSRR"/>
    <property type="match status" value="1"/>
</dbReference>
<evidence type="ECO:0000259" key="5">
    <source>
        <dbReference type="Pfam" id="PF04198"/>
    </source>
</evidence>
<dbReference type="EMBL" id="QWEY01000002">
    <property type="protein sequence ID" value="RGP38088.1"/>
    <property type="molecule type" value="Genomic_DNA"/>
</dbReference>
<comment type="similarity">
    <text evidence="1">Belongs to the SorC transcriptional regulatory family.</text>
</comment>
<keyword evidence="2" id="KW-0805">Transcription regulation</keyword>
<dbReference type="GO" id="GO:0003700">
    <property type="term" value="F:DNA-binding transcription factor activity"/>
    <property type="evidence" value="ECO:0007669"/>
    <property type="project" value="InterPro"/>
</dbReference>
<evidence type="ECO:0000313" key="6">
    <source>
        <dbReference type="EMBL" id="RGP38088.1"/>
    </source>
</evidence>
<evidence type="ECO:0000256" key="2">
    <source>
        <dbReference type="ARBA" id="ARBA00023015"/>
    </source>
</evidence>
<evidence type="ECO:0000256" key="1">
    <source>
        <dbReference type="ARBA" id="ARBA00010466"/>
    </source>
</evidence>
<dbReference type="PANTHER" id="PTHR34294">
    <property type="entry name" value="TRANSCRIPTIONAL REGULATOR-RELATED"/>
    <property type="match status" value="1"/>
</dbReference>
<keyword evidence="7" id="KW-1185">Reference proteome</keyword>
<dbReference type="OrthoDB" id="9808171at2"/>
<reference evidence="6 7" key="1">
    <citation type="submission" date="2018-08" db="EMBL/GenBank/DDBJ databases">
        <title>Flavobacterium tibetense sp. nov., isolated from a wetland YonghuCo on Tibetan Plateau.</title>
        <authorList>
            <person name="Phurbu D."/>
            <person name="Lu H."/>
            <person name="Xing P."/>
        </authorList>
    </citation>
    <scope>NUCLEOTIDE SEQUENCE [LARGE SCALE GENOMIC DNA]</scope>
    <source>
        <strain evidence="6 7">DJC</strain>
    </source>
</reference>
<dbReference type="AlphaFoldDB" id="A0A411Z4S8"/>
<keyword evidence="3" id="KW-0238">DNA-binding</keyword>
<dbReference type="Proteomes" id="UP000284547">
    <property type="component" value="Unassembled WGS sequence"/>
</dbReference>
<dbReference type="Pfam" id="PF04198">
    <property type="entry name" value="Sugar-bind"/>
    <property type="match status" value="1"/>
</dbReference>
<protein>
    <submittedName>
        <fullName evidence="6">Sugar-binding transcriptional regulator</fullName>
    </submittedName>
</protein>
<dbReference type="GO" id="GO:0006352">
    <property type="term" value="P:DNA-templated transcription initiation"/>
    <property type="evidence" value="ECO:0007669"/>
    <property type="project" value="InterPro"/>
</dbReference>
<dbReference type="InterPro" id="IPR051054">
    <property type="entry name" value="SorC_transcr_regulators"/>
</dbReference>
<evidence type="ECO:0000313" key="7">
    <source>
        <dbReference type="Proteomes" id="UP000284547"/>
    </source>
</evidence>
<name>A0A411Z4S8_9RHOB</name>
<gene>
    <name evidence="6" type="ORF">D1012_04415</name>
</gene>
<evidence type="ECO:0000256" key="4">
    <source>
        <dbReference type="ARBA" id="ARBA00023163"/>
    </source>
</evidence>
<comment type="caution">
    <text evidence="6">The sequence shown here is derived from an EMBL/GenBank/DDBJ whole genome shotgun (WGS) entry which is preliminary data.</text>
</comment>
<dbReference type="Gene3D" id="3.40.50.1360">
    <property type="match status" value="1"/>
</dbReference>
<dbReference type="GO" id="GO:0030246">
    <property type="term" value="F:carbohydrate binding"/>
    <property type="evidence" value="ECO:0007669"/>
    <property type="project" value="InterPro"/>
</dbReference>
<accession>A0A411Z4S8</accession>
<dbReference type="InterPro" id="IPR036388">
    <property type="entry name" value="WH-like_DNA-bd_sf"/>
</dbReference>